<keyword evidence="4" id="KW-0677">Repeat</keyword>
<dbReference type="PANTHER" id="PTHR22777:SF17">
    <property type="entry name" value="UPF0053 PROTEIN SLL0260"/>
    <property type="match status" value="1"/>
</dbReference>
<evidence type="ECO:0000259" key="11">
    <source>
        <dbReference type="PROSITE" id="PS51371"/>
    </source>
</evidence>
<keyword evidence="7 9" id="KW-0472">Membrane</keyword>
<reference evidence="13 14" key="2">
    <citation type="submission" date="2009-02" db="EMBL/GenBank/DDBJ databases">
        <title>Draft genome sequence of Blautia hydrogenotrophica DSM 10507 (Ruminococcus hydrogenotrophicus DSM 10507).</title>
        <authorList>
            <person name="Sudarsanam P."/>
            <person name="Ley R."/>
            <person name="Guruge J."/>
            <person name="Turnbaugh P.J."/>
            <person name="Mahowald M."/>
            <person name="Liep D."/>
            <person name="Gordon J."/>
        </authorList>
    </citation>
    <scope>NUCLEOTIDE SEQUENCE [LARGE SCALE GENOMIC DNA]</scope>
    <source>
        <strain evidence="14">DSM 10507 / JCM 14656 / S5a33</strain>
    </source>
</reference>
<dbReference type="SUPFAM" id="SSF54631">
    <property type="entry name" value="CBS-domain pair"/>
    <property type="match status" value="1"/>
</dbReference>
<evidence type="ECO:0000256" key="6">
    <source>
        <dbReference type="ARBA" id="ARBA00023122"/>
    </source>
</evidence>
<dbReference type="SUPFAM" id="SSF56176">
    <property type="entry name" value="FAD-binding/transporter-associated domain-like"/>
    <property type="match status" value="1"/>
</dbReference>
<keyword evidence="6 8" id="KW-0129">CBS domain</keyword>
<sequence>MEQGNKRAKILSKVIEDSGKLLSTILIGNNIVNMSASSLMTVMVADLFGSTAVGVGTGIITLLILIFGEITPKTLATIHSEGLSLSYAPIIYGLMKIITPIIFLVSKLANGVMLLLRIDPNAQNNTMTEHELRTIVNVSQENGVIEDEEKQMIYNVFDFGDSVAKDVMIPRIDMTFVNVDSTYEELIETFKVHKHTRFPVYKDNTDNIIGIINVKDLILLSPNTEFSIQNILREPYFTYEYKTTASLMVDMRKASVNLAIVLDEYGATAGLITLENLLEEIVGEIRDEYDEDEEEDLKEIIPGKEYLALGSARLDDISDELNLNLDSEDYDSIGGYIIEQLDKLPVQGQSVTLDNGLRLVVEKTSKNRVELVHIYLPEPAKIEEED</sequence>
<dbReference type="FunFam" id="3.10.580.10:FF:000002">
    <property type="entry name" value="Magnesium/cobalt efflux protein CorC"/>
    <property type="match status" value="1"/>
</dbReference>
<evidence type="ECO:0000256" key="9">
    <source>
        <dbReference type="PROSITE-ProRule" id="PRU01193"/>
    </source>
</evidence>
<gene>
    <name evidence="13" type="ORF">RUMHYD_00047</name>
</gene>
<dbReference type="Pfam" id="PF03471">
    <property type="entry name" value="CorC_HlyC"/>
    <property type="match status" value="1"/>
</dbReference>
<dbReference type="AlphaFoldDB" id="C0CGT4"/>
<dbReference type="InterPro" id="IPR000644">
    <property type="entry name" value="CBS_dom"/>
</dbReference>
<evidence type="ECO:0000256" key="3">
    <source>
        <dbReference type="ARBA" id="ARBA00022692"/>
    </source>
</evidence>
<dbReference type="eggNOG" id="COG1253">
    <property type="taxonomic scope" value="Bacteria"/>
</dbReference>
<dbReference type="InterPro" id="IPR016169">
    <property type="entry name" value="FAD-bd_PCMH_sub2"/>
</dbReference>
<dbReference type="GO" id="GO:0005886">
    <property type="term" value="C:plasma membrane"/>
    <property type="evidence" value="ECO:0007669"/>
    <property type="project" value="TreeGrafter"/>
</dbReference>
<evidence type="ECO:0000256" key="4">
    <source>
        <dbReference type="ARBA" id="ARBA00022737"/>
    </source>
</evidence>
<keyword evidence="3 9" id="KW-0812">Transmembrane</keyword>
<name>C0CGT4_BLAHS</name>
<dbReference type="InterPro" id="IPR002550">
    <property type="entry name" value="CNNM"/>
</dbReference>
<comment type="subcellular location">
    <subcellularLocation>
        <location evidence="1">Membrane</location>
        <topology evidence="1">Multi-pass membrane protein</topology>
    </subcellularLocation>
</comment>
<organism evidence="13 14">
    <name type="scientific">Blautia hydrogenotrophica (strain DSM 10507 / JCM 14656 / S5a33)</name>
    <name type="common">Ruminococcus hydrogenotrophicus</name>
    <dbReference type="NCBI Taxonomy" id="476272"/>
    <lineage>
        <taxon>Bacteria</taxon>
        <taxon>Bacillati</taxon>
        <taxon>Bacillota</taxon>
        <taxon>Clostridia</taxon>
        <taxon>Lachnospirales</taxon>
        <taxon>Lachnospiraceae</taxon>
        <taxon>Blautia</taxon>
    </lineage>
</organism>
<dbReference type="Gene3D" id="3.30.465.10">
    <property type="match status" value="1"/>
</dbReference>
<dbReference type="Gene3D" id="3.10.580.10">
    <property type="entry name" value="CBS-domain"/>
    <property type="match status" value="1"/>
</dbReference>
<dbReference type="CDD" id="cd04590">
    <property type="entry name" value="CBS_pair_CorC_HlyC_assoc"/>
    <property type="match status" value="1"/>
</dbReference>
<dbReference type="PANTHER" id="PTHR22777">
    <property type="entry name" value="HEMOLYSIN-RELATED"/>
    <property type="match status" value="1"/>
</dbReference>
<protein>
    <recommendedName>
        <fullName evidence="15">Mg2+ and Co2+ transporter CorB</fullName>
    </recommendedName>
</protein>
<evidence type="ECO:0000313" key="14">
    <source>
        <dbReference type="Proteomes" id="UP000003100"/>
    </source>
</evidence>
<evidence type="ECO:0000256" key="5">
    <source>
        <dbReference type="ARBA" id="ARBA00022989"/>
    </source>
</evidence>
<evidence type="ECO:0000256" key="10">
    <source>
        <dbReference type="SAM" id="Phobius"/>
    </source>
</evidence>
<keyword evidence="5 9" id="KW-1133">Transmembrane helix</keyword>
<dbReference type="InterPro" id="IPR005170">
    <property type="entry name" value="Transptr-assoc_dom"/>
</dbReference>
<dbReference type="InterPro" id="IPR044751">
    <property type="entry name" value="Ion_transp-like_CBS"/>
</dbReference>
<comment type="caution">
    <text evidence="13">The sequence shown here is derived from an EMBL/GenBank/DDBJ whole genome shotgun (WGS) entry which is preliminary data.</text>
</comment>
<dbReference type="InterPro" id="IPR036318">
    <property type="entry name" value="FAD-bd_PCMH-like_sf"/>
</dbReference>
<dbReference type="HOGENOM" id="CLU_015237_4_1_9"/>
<feature type="transmembrane region" description="Helical" evidence="10">
    <location>
        <begin position="44"/>
        <end position="67"/>
    </location>
</feature>
<dbReference type="Pfam" id="PF01595">
    <property type="entry name" value="CNNM"/>
    <property type="match status" value="1"/>
</dbReference>
<dbReference type="Proteomes" id="UP000003100">
    <property type="component" value="Unassembled WGS sequence"/>
</dbReference>
<dbReference type="EMBL" id="ACBZ01000002">
    <property type="protein sequence ID" value="EEG50990.1"/>
    <property type="molecule type" value="Genomic_DNA"/>
</dbReference>
<evidence type="ECO:0000256" key="8">
    <source>
        <dbReference type="PROSITE-ProRule" id="PRU00703"/>
    </source>
</evidence>
<reference evidence="13 14" key="1">
    <citation type="submission" date="2009-01" db="EMBL/GenBank/DDBJ databases">
        <authorList>
            <person name="Fulton L."/>
            <person name="Clifton S."/>
            <person name="Fulton B."/>
            <person name="Xu J."/>
            <person name="Minx P."/>
            <person name="Pepin K.H."/>
            <person name="Johnson M."/>
            <person name="Bhonagiri V."/>
            <person name="Nash W.E."/>
            <person name="Mardis E.R."/>
            <person name="Wilson R.K."/>
        </authorList>
    </citation>
    <scope>NUCLEOTIDE SEQUENCE [LARGE SCALE GENOMIC DNA]</scope>
    <source>
        <strain evidence="14">DSM 10507 / JCM 14656 / S5a33</strain>
    </source>
</reference>
<evidence type="ECO:0000256" key="7">
    <source>
        <dbReference type="ARBA" id="ARBA00023136"/>
    </source>
</evidence>
<keyword evidence="14" id="KW-1185">Reference proteome</keyword>
<dbReference type="InterPro" id="IPR046342">
    <property type="entry name" value="CBS_dom_sf"/>
</dbReference>
<evidence type="ECO:0000259" key="12">
    <source>
        <dbReference type="PROSITE" id="PS51846"/>
    </source>
</evidence>
<dbReference type="GO" id="GO:0050660">
    <property type="term" value="F:flavin adenine dinucleotide binding"/>
    <property type="evidence" value="ECO:0007669"/>
    <property type="project" value="InterPro"/>
</dbReference>
<comment type="similarity">
    <text evidence="2">Belongs to the UPF0053 family.</text>
</comment>
<accession>C0CGT4</accession>
<dbReference type="PATRIC" id="fig|476272.21.peg.3053"/>
<dbReference type="Pfam" id="PF00571">
    <property type="entry name" value="CBS"/>
    <property type="match status" value="1"/>
</dbReference>
<feature type="transmembrane region" description="Helical" evidence="10">
    <location>
        <begin position="87"/>
        <end position="105"/>
    </location>
</feature>
<dbReference type="PROSITE" id="PS51846">
    <property type="entry name" value="CNNM"/>
    <property type="match status" value="1"/>
</dbReference>
<feature type="domain" description="CNNM transmembrane" evidence="12">
    <location>
        <begin position="1"/>
        <end position="149"/>
    </location>
</feature>
<evidence type="ECO:0000256" key="1">
    <source>
        <dbReference type="ARBA" id="ARBA00004141"/>
    </source>
</evidence>
<proteinExistence type="inferred from homology"/>
<evidence type="ECO:0000256" key="2">
    <source>
        <dbReference type="ARBA" id="ARBA00006337"/>
    </source>
</evidence>
<evidence type="ECO:0000313" key="13">
    <source>
        <dbReference type="EMBL" id="EEG50990.1"/>
    </source>
</evidence>
<dbReference type="PROSITE" id="PS51371">
    <property type="entry name" value="CBS"/>
    <property type="match status" value="1"/>
</dbReference>
<dbReference type="SMART" id="SM01091">
    <property type="entry name" value="CorC_HlyC"/>
    <property type="match status" value="1"/>
</dbReference>
<feature type="domain" description="CBS" evidence="11">
    <location>
        <begin position="168"/>
        <end position="228"/>
    </location>
</feature>
<evidence type="ECO:0008006" key="15">
    <source>
        <dbReference type="Google" id="ProtNLM"/>
    </source>
</evidence>